<dbReference type="EMBL" id="UOFA01000316">
    <property type="protein sequence ID" value="VAW46996.1"/>
    <property type="molecule type" value="Genomic_DNA"/>
</dbReference>
<dbReference type="Pfam" id="PF02604">
    <property type="entry name" value="PhdYeFM_antitox"/>
    <property type="match status" value="1"/>
</dbReference>
<dbReference type="NCBIfam" id="TIGR01552">
    <property type="entry name" value="phd_fam"/>
    <property type="match status" value="1"/>
</dbReference>
<comment type="similarity">
    <text evidence="1">Belongs to the phD/YefM antitoxin family.</text>
</comment>
<sequence>MEKLTANEAKTHFGQLLMKAQSEPVQIDKNGKPAVIVLSAKDYQELKLQALRSALTEGDESPDAADFSIENIKAQLDVTR</sequence>
<reference evidence="2" key="1">
    <citation type="submission" date="2018-06" db="EMBL/GenBank/DDBJ databases">
        <authorList>
            <person name="Zhirakovskaya E."/>
        </authorList>
    </citation>
    <scope>NUCLEOTIDE SEQUENCE</scope>
</reference>
<evidence type="ECO:0000256" key="1">
    <source>
        <dbReference type="ARBA" id="ARBA00009981"/>
    </source>
</evidence>
<gene>
    <name evidence="2" type="ORF">MNBD_GAMMA02-131</name>
</gene>
<dbReference type="InterPro" id="IPR036165">
    <property type="entry name" value="YefM-like_sf"/>
</dbReference>
<dbReference type="AlphaFoldDB" id="A0A3B0WRT7"/>
<evidence type="ECO:0000313" key="2">
    <source>
        <dbReference type="EMBL" id="VAW46996.1"/>
    </source>
</evidence>
<dbReference type="Gene3D" id="3.40.1620.10">
    <property type="entry name" value="YefM-like domain"/>
    <property type="match status" value="1"/>
</dbReference>
<dbReference type="SUPFAM" id="SSF143120">
    <property type="entry name" value="YefM-like"/>
    <property type="match status" value="1"/>
</dbReference>
<name>A0A3B0WRT7_9ZZZZ</name>
<dbReference type="InterPro" id="IPR006442">
    <property type="entry name" value="Antitoxin_Phd/YefM"/>
</dbReference>
<organism evidence="2">
    <name type="scientific">hydrothermal vent metagenome</name>
    <dbReference type="NCBI Taxonomy" id="652676"/>
    <lineage>
        <taxon>unclassified sequences</taxon>
        <taxon>metagenomes</taxon>
        <taxon>ecological metagenomes</taxon>
    </lineage>
</organism>
<evidence type="ECO:0008006" key="3">
    <source>
        <dbReference type="Google" id="ProtNLM"/>
    </source>
</evidence>
<protein>
    <recommendedName>
        <fullName evidence="3">Antitoxin</fullName>
    </recommendedName>
</protein>
<accession>A0A3B0WRT7</accession>
<proteinExistence type="inferred from homology"/>